<feature type="region of interest" description="Disordered" evidence="1">
    <location>
        <begin position="154"/>
        <end position="178"/>
    </location>
</feature>
<dbReference type="EMBL" id="HBIX01011267">
    <property type="protein sequence ID" value="CAE0715746.1"/>
    <property type="molecule type" value="Transcribed_RNA"/>
</dbReference>
<gene>
    <name evidence="2" type="ORF">PAUS00366_LOCUS8498</name>
</gene>
<feature type="region of interest" description="Disordered" evidence="1">
    <location>
        <begin position="115"/>
        <end position="136"/>
    </location>
</feature>
<protein>
    <submittedName>
        <fullName evidence="2">Uncharacterized protein</fullName>
    </submittedName>
</protein>
<evidence type="ECO:0000256" key="1">
    <source>
        <dbReference type="SAM" id="MobiDB-lite"/>
    </source>
</evidence>
<organism evidence="2">
    <name type="scientific">Pseudo-nitzschia australis</name>
    <dbReference type="NCBI Taxonomy" id="44445"/>
    <lineage>
        <taxon>Eukaryota</taxon>
        <taxon>Sar</taxon>
        <taxon>Stramenopiles</taxon>
        <taxon>Ochrophyta</taxon>
        <taxon>Bacillariophyta</taxon>
        <taxon>Bacillariophyceae</taxon>
        <taxon>Bacillariophycidae</taxon>
        <taxon>Bacillariales</taxon>
        <taxon>Bacillariaceae</taxon>
        <taxon>Pseudo-nitzschia</taxon>
    </lineage>
</organism>
<evidence type="ECO:0000313" key="2">
    <source>
        <dbReference type="EMBL" id="CAE0715746.1"/>
    </source>
</evidence>
<name>A0A7S4AHX2_9STRA</name>
<reference evidence="2" key="1">
    <citation type="submission" date="2021-01" db="EMBL/GenBank/DDBJ databases">
        <authorList>
            <person name="Corre E."/>
            <person name="Pelletier E."/>
            <person name="Niang G."/>
            <person name="Scheremetjew M."/>
            <person name="Finn R."/>
            <person name="Kale V."/>
            <person name="Holt S."/>
            <person name="Cochrane G."/>
            <person name="Meng A."/>
            <person name="Brown T."/>
            <person name="Cohen L."/>
        </authorList>
    </citation>
    <scope>NUCLEOTIDE SEQUENCE</scope>
    <source>
        <strain evidence="2">10249 10 AB</strain>
    </source>
</reference>
<sequence length="1509" mass="169660">MWPTLHGTIVHRFQLPKSSSDVAVSKQTRLKKRNGGNIAGTSVPEIENDADEYECIEHHNWCGFVFVPYSESPPYKEYLLSFPKNLLKSACDAVRSGREVLIRRYTEIPLIENVTASNDTGDDNVPSSSWASSSSTAPSMIEVHELDILPASYQEESSSSSHTSSKSTNSFQPENENKNKNNLWTLTQFWRKERVDFHSMKTSRSKFSILATVDAISPIVAMDPPNPFALIEAYDKDNTDITCVIVLHGNQAMLNHPAIHPLDTLVFCDVVYQPWSVPKLLKEDKKLKDSSASTVFGHLKGRIPSHVFVATRNASVSWNRARLDILQPLKSPATNFSQDRIPATITPVNLVNMVQGKVYNVDTTSVRAGPRTASVIYYVDMILLDEATRFSNDEYVDDDLNRELPDAVSEVNSTETTVRSPRPRCRLYLSHFPMSMALQSSIRIGAILQARNIHLVCFQPKSRAEFDVNMDIRASYGACLRSTLVLLKHAIDIVFPSSRTGKESGNRLTRTHESTASVLKDVDIVGIQPLSTQPGGQSSASMESQSSVFHPQTYGFHGREKSYSKNQRGGRNECHPIDPQLPFLNHGFRRINENYKRTIFYELVEAWERRSFQGSLATPSKNCRSKELVPIIWIVNVLLLFNLQNDIEKNSKRINRHWSRNENDAGCIPLKTRRKLSIRSPYAEFFDHPFSFHTPQQGGDGITQQNVPCGCHLSIEDRKHSPSGPLVLLDLNGIRIASQRYFELHISRLLSPPSKSQSEGPLQQLRKGFHGSIRVPRRELYSNSYTSNTGNNYIHNDEYFLGGLVCELHTHTSSGVASIADGICQIPISFDEQNSKHAGINDFIIGQFDSVMISCLCLGNLSRGLTEKEKESFSISGYRSSVSKSLSFPALNPRNKHLWGNCALVTIHGLLFVTAIQIHCREYQVLEMTDSSSTEENKGGSKDVTLTVEDCLATHKFLSESFKSATLMGMVTRCRFHCKMNPDGSYKCCQLMISSLKRDNSKDLESDNSCLQALEMTLSVVPNTARMIKFNEMLDIVWPGVNLMETQKVLGSSFWVLGDSGRTCVLTFGGSEDIIPGSSCSKSSIKINFPNSSLQFTKLGYVRSFCTQDRVDAVFVHHSCDSEGQTKEILNKNMISRRFDFVGGLKVMNGMLNRRPSRRNMARSDYPFFRLVQELITAPSDAIPLNTLSDLFELIFRSLREPNISQRIMNPSLVRRISNGRFLALSFCQVRCYCFRCFCSLVNFSRAREGGALTRKRNREQTSSELSFWHRPHPEEHLMGIYRTSTCDASIKGNEDILLAPHVRSSNLRCPKNGCSKNSFGVKWECSGILDDGTGQATLYADGDAALTLLGMSVDKIQTIEEGLWSIPDGNIQFMRSIPPPKHLRDKVLNILAARTRNGAKESKITNPIRLLSIQDRATYLLERHCRSSNRPRRYLDYYVRCKPLVTKNNGMIPHIQHTKIDSFFKDCGSHKNGSSTMHRSQFESYTVPPLKLELVDCGVSSFAQEAVD</sequence>
<accession>A0A7S4AHX2</accession>
<feature type="compositionally biased region" description="Low complexity" evidence="1">
    <location>
        <begin position="126"/>
        <end position="136"/>
    </location>
</feature>
<feature type="compositionally biased region" description="Low complexity" evidence="1">
    <location>
        <begin position="157"/>
        <end position="170"/>
    </location>
</feature>
<proteinExistence type="predicted"/>